<feature type="transmembrane region" description="Helical" evidence="8">
    <location>
        <begin position="474"/>
        <end position="498"/>
    </location>
</feature>
<dbReference type="Proteomes" id="UP000627838">
    <property type="component" value="Unassembled WGS sequence"/>
</dbReference>
<dbReference type="Pfam" id="PF02687">
    <property type="entry name" value="FtsX"/>
    <property type="match status" value="2"/>
</dbReference>
<evidence type="ECO:0000256" key="3">
    <source>
        <dbReference type="ARBA" id="ARBA00022692"/>
    </source>
</evidence>
<dbReference type="InterPro" id="IPR050250">
    <property type="entry name" value="Macrolide_Exporter_MacB"/>
</dbReference>
<evidence type="ECO:0000256" key="1">
    <source>
        <dbReference type="ARBA" id="ARBA00004651"/>
    </source>
</evidence>
<keyword evidence="2" id="KW-1003">Cell membrane</keyword>
<organism evidence="10 11">
    <name type="scientific">Actinomadura algeriensis</name>
    <dbReference type="NCBI Taxonomy" id="1679523"/>
    <lineage>
        <taxon>Bacteria</taxon>
        <taxon>Bacillati</taxon>
        <taxon>Actinomycetota</taxon>
        <taxon>Actinomycetes</taxon>
        <taxon>Streptosporangiales</taxon>
        <taxon>Thermomonosporaceae</taxon>
        <taxon>Actinomadura</taxon>
    </lineage>
</organism>
<evidence type="ECO:0000256" key="2">
    <source>
        <dbReference type="ARBA" id="ARBA00022475"/>
    </source>
</evidence>
<reference evidence="10 11" key="1">
    <citation type="submission" date="2020-10" db="EMBL/GenBank/DDBJ databases">
        <title>Sequencing the genomes of 1000 actinobacteria strains.</title>
        <authorList>
            <person name="Klenk H.-P."/>
        </authorList>
    </citation>
    <scope>NUCLEOTIDE SEQUENCE [LARGE SCALE GENOMIC DNA]</scope>
    <source>
        <strain evidence="10 11">DSM 46744</strain>
    </source>
</reference>
<dbReference type="PANTHER" id="PTHR30572:SF4">
    <property type="entry name" value="ABC TRANSPORTER PERMEASE YTRF"/>
    <property type="match status" value="1"/>
</dbReference>
<keyword evidence="3 8" id="KW-0812">Transmembrane</keyword>
<dbReference type="InterPro" id="IPR003838">
    <property type="entry name" value="ABC3_permease_C"/>
</dbReference>
<keyword evidence="5 8" id="KW-0472">Membrane</keyword>
<accession>A0ABR9K3L9</accession>
<evidence type="ECO:0000256" key="5">
    <source>
        <dbReference type="ARBA" id="ARBA00023136"/>
    </source>
</evidence>
<evidence type="ECO:0000313" key="10">
    <source>
        <dbReference type="EMBL" id="MBE1537412.1"/>
    </source>
</evidence>
<gene>
    <name evidence="10" type="ORF">H4W34_007245</name>
</gene>
<proteinExistence type="inferred from homology"/>
<keyword evidence="4 8" id="KW-1133">Transmembrane helix</keyword>
<comment type="subcellular location">
    <subcellularLocation>
        <location evidence="1">Cell membrane</location>
        <topology evidence="1">Multi-pass membrane protein</topology>
    </subcellularLocation>
</comment>
<dbReference type="RefSeq" id="WP_192763293.1">
    <property type="nucleotide sequence ID" value="NZ_JADBDZ010000001.1"/>
</dbReference>
<protein>
    <submittedName>
        <fullName evidence="10">ABC transport system permease protein</fullName>
    </submittedName>
</protein>
<feature type="transmembrane region" description="Helical" evidence="8">
    <location>
        <begin position="353"/>
        <end position="377"/>
    </location>
</feature>
<evidence type="ECO:0000256" key="7">
    <source>
        <dbReference type="SAM" id="MobiDB-lite"/>
    </source>
</evidence>
<feature type="region of interest" description="Disordered" evidence="7">
    <location>
        <begin position="108"/>
        <end position="138"/>
    </location>
</feature>
<evidence type="ECO:0000256" key="4">
    <source>
        <dbReference type="ARBA" id="ARBA00022989"/>
    </source>
</evidence>
<dbReference type="EMBL" id="JADBDZ010000001">
    <property type="protein sequence ID" value="MBE1537412.1"/>
    <property type="molecule type" value="Genomic_DNA"/>
</dbReference>
<feature type="compositionally biased region" description="Basic and acidic residues" evidence="7">
    <location>
        <begin position="116"/>
        <end position="129"/>
    </location>
</feature>
<feature type="transmembrane region" description="Helical" evidence="8">
    <location>
        <begin position="518"/>
        <end position="544"/>
    </location>
</feature>
<feature type="transmembrane region" description="Helical" evidence="8">
    <location>
        <begin position="312"/>
        <end position="333"/>
    </location>
</feature>
<keyword evidence="11" id="KW-1185">Reference proteome</keyword>
<comment type="similarity">
    <text evidence="6">Belongs to the ABC-4 integral membrane protein family.</text>
</comment>
<name>A0ABR9K3L9_9ACTN</name>
<feature type="domain" description="ABC3 transporter permease C-terminal" evidence="9">
    <location>
        <begin position="477"/>
        <end position="592"/>
    </location>
</feature>
<sequence length="597" mass="59199">MGRTALVLRLALGDLRRRPVQALLLLAAIAAAATTLTLGLLVRGAADDPWQRTRAATAGPDAVAVTADAAALAALAREPGVAGTNRPYPTLSTTVRVGGTEVAAVVHGRTPSGKSPADERGGAALDRPHTTGGRPLSPGTAVVERAFAEALGVRPGDAIVVGGRRLPVAGIAVTTGRAPYPSSAPGLVWTTRADAAGLDARERSWTMPLRLADPAAAPAFAAKHHCAVPAPDGCAEMRVLAAPDIAAYATAELRLADRALLGGTWAAALLAGLCVALLVGGRLAEQGRRVGLLKAAGATPAQVTAVLLAEHLLIALAAGTAGILAGWAASPLLTGPNAGLLGTATAPVPTPGVIAAVLLAALTVTAASTAVPALRGARVRTARALNEPLRGPARRSRSAALAAGLPVPLLLGVRIAARRPRRTFLAAASTAVTAATVVAALAMHRQVESKDAGATGPAFVPGAGNPVTERIGQIMLVLALALLLLAAVNAVLTAWTTALDTSRTAALVRAVGATPRQVASGLAAAQLLPACVAAVAGIPLGLLVHRAALALGGGGSAAADVPAPWLAAVVPGTLAAVALLTAVPARRAANRPVADAL</sequence>
<feature type="domain" description="ABC3 transporter permease C-terminal" evidence="9">
    <location>
        <begin position="266"/>
        <end position="377"/>
    </location>
</feature>
<evidence type="ECO:0000256" key="6">
    <source>
        <dbReference type="ARBA" id="ARBA00038076"/>
    </source>
</evidence>
<evidence type="ECO:0000259" key="9">
    <source>
        <dbReference type="Pfam" id="PF02687"/>
    </source>
</evidence>
<feature type="transmembrane region" description="Helical" evidence="8">
    <location>
        <begin position="565"/>
        <end position="585"/>
    </location>
</feature>
<evidence type="ECO:0000313" key="11">
    <source>
        <dbReference type="Proteomes" id="UP000627838"/>
    </source>
</evidence>
<dbReference type="PANTHER" id="PTHR30572">
    <property type="entry name" value="MEMBRANE COMPONENT OF TRANSPORTER-RELATED"/>
    <property type="match status" value="1"/>
</dbReference>
<feature type="transmembrane region" description="Helical" evidence="8">
    <location>
        <begin position="259"/>
        <end position="279"/>
    </location>
</feature>
<evidence type="ECO:0000256" key="8">
    <source>
        <dbReference type="SAM" id="Phobius"/>
    </source>
</evidence>
<feature type="transmembrane region" description="Helical" evidence="8">
    <location>
        <begin position="423"/>
        <end position="443"/>
    </location>
</feature>
<comment type="caution">
    <text evidence="10">The sequence shown here is derived from an EMBL/GenBank/DDBJ whole genome shotgun (WGS) entry which is preliminary data.</text>
</comment>